<dbReference type="PANTHER" id="PTHR45907:SF16">
    <property type="entry name" value="SERPENTINE RECEPTOR, CLASS J"/>
    <property type="match status" value="1"/>
</dbReference>
<protein>
    <recommendedName>
        <fullName evidence="4">G protein-coupled receptor</fullName>
    </recommendedName>
</protein>
<keyword evidence="1" id="KW-1133">Transmembrane helix</keyword>
<feature type="transmembrane region" description="Helical" evidence="1">
    <location>
        <begin position="106"/>
        <end position="134"/>
    </location>
</feature>
<feature type="non-terminal residue" evidence="2">
    <location>
        <position position="239"/>
    </location>
</feature>
<dbReference type="AlphaFoldDB" id="A0AAV5VV73"/>
<feature type="transmembrane region" description="Helical" evidence="1">
    <location>
        <begin position="154"/>
        <end position="175"/>
    </location>
</feature>
<feature type="transmembrane region" description="Helical" evidence="1">
    <location>
        <begin position="6"/>
        <end position="24"/>
    </location>
</feature>
<evidence type="ECO:0008006" key="4">
    <source>
        <dbReference type="Google" id="ProtNLM"/>
    </source>
</evidence>
<dbReference type="EMBL" id="BTSY01000004">
    <property type="protein sequence ID" value="GMT22268.1"/>
    <property type="molecule type" value="Genomic_DNA"/>
</dbReference>
<feature type="non-terminal residue" evidence="2">
    <location>
        <position position="1"/>
    </location>
</feature>
<accession>A0AAV5VV73</accession>
<dbReference type="Pfam" id="PF10326">
    <property type="entry name" value="7TM_GPCR_Str"/>
    <property type="match status" value="1"/>
</dbReference>
<dbReference type="InterPro" id="IPR019428">
    <property type="entry name" value="7TM_GPCR_serpentine_rcpt_Str"/>
</dbReference>
<feature type="transmembrane region" description="Helical" evidence="1">
    <location>
        <begin position="187"/>
        <end position="212"/>
    </location>
</feature>
<keyword evidence="1" id="KW-0472">Membrane</keyword>
<keyword evidence="3" id="KW-1185">Reference proteome</keyword>
<evidence type="ECO:0000313" key="3">
    <source>
        <dbReference type="Proteomes" id="UP001432322"/>
    </source>
</evidence>
<gene>
    <name evidence="2" type="ORF">PFISCL1PPCAC_13565</name>
</gene>
<dbReference type="SUPFAM" id="SSF81321">
    <property type="entry name" value="Family A G protein-coupled receptor-like"/>
    <property type="match status" value="1"/>
</dbReference>
<dbReference type="Proteomes" id="UP001432322">
    <property type="component" value="Unassembled WGS sequence"/>
</dbReference>
<comment type="caution">
    <text evidence="2">The sequence shown here is derived from an EMBL/GenBank/DDBJ whole genome shotgun (WGS) entry which is preliminary data.</text>
</comment>
<sequence length="239" mass="27420">QHLTAVFYAFFTIPFALMNIHFLYRYWNIKKLEFLIISQHKRKIEFPAQSVFSGFQRRVIFASSIGTGISIEALTSMQNCYKQRYNDTIEDGWLILDFWSDSGLNVWPSIILLIAYCIIVPSMTVAVSLASLTYHYIIRAQTISLMNRSAQLKILVAVCAQTFVPVMCVYIPYTVVIGSPFFGFPDFGIPIVFHVLVSLFPGWDALVIMTLMKDYREGLISLIVHRHKKISAVTTQWRS</sequence>
<proteinExistence type="predicted"/>
<evidence type="ECO:0000313" key="2">
    <source>
        <dbReference type="EMBL" id="GMT22268.1"/>
    </source>
</evidence>
<dbReference type="PANTHER" id="PTHR45907">
    <property type="entry name" value="SERPENTINE RECEPTOR, CLASS J"/>
    <property type="match status" value="1"/>
</dbReference>
<keyword evidence="1" id="KW-0812">Transmembrane</keyword>
<dbReference type="InterPro" id="IPR019423">
    <property type="entry name" value="7TM_GPCR_serpentine_rcpt_Srj"/>
</dbReference>
<evidence type="ECO:0000256" key="1">
    <source>
        <dbReference type="SAM" id="Phobius"/>
    </source>
</evidence>
<organism evidence="2 3">
    <name type="scientific">Pristionchus fissidentatus</name>
    <dbReference type="NCBI Taxonomy" id="1538716"/>
    <lineage>
        <taxon>Eukaryota</taxon>
        <taxon>Metazoa</taxon>
        <taxon>Ecdysozoa</taxon>
        <taxon>Nematoda</taxon>
        <taxon>Chromadorea</taxon>
        <taxon>Rhabditida</taxon>
        <taxon>Rhabditina</taxon>
        <taxon>Diplogasteromorpha</taxon>
        <taxon>Diplogasteroidea</taxon>
        <taxon>Neodiplogasteridae</taxon>
        <taxon>Pristionchus</taxon>
    </lineage>
</organism>
<name>A0AAV5VV73_9BILA</name>
<reference evidence="2" key="1">
    <citation type="submission" date="2023-10" db="EMBL/GenBank/DDBJ databases">
        <title>Genome assembly of Pristionchus species.</title>
        <authorList>
            <person name="Yoshida K."/>
            <person name="Sommer R.J."/>
        </authorList>
    </citation>
    <scope>NUCLEOTIDE SEQUENCE</scope>
    <source>
        <strain evidence="2">RS5133</strain>
    </source>
</reference>